<protein>
    <submittedName>
        <fullName evidence="1">Uncharacterized protein</fullName>
    </submittedName>
</protein>
<gene>
    <name evidence="1" type="ORF">RhiirC2_781910</name>
</gene>
<evidence type="ECO:0000313" key="2">
    <source>
        <dbReference type="Proteomes" id="UP000233469"/>
    </source>
</evidence>
<comment type="caution">
    <text evidence="1">The sequence shown here is derived from an EMBL/GenBank/DDBJ whole genome shotgun (WGS) entry which is preliminary data.</text>
</comment>
<accession>A0A2N1N4C0</accession>
<organism evidence="1 2">
    <name type="scientific">Rhizophagus irregularis</name>
    <dbReference type="NCBI Taxonomy" id="588596"/>
    <lineage>
        <taxon>Eukaryota</taxon>
        <taxon>Fungi</taxon>
        <taxon>Fungi incertae sedis</taxon>
        <taxon>Mucoromycota</taxon>
        <taxon>Glomeromycotina</taxon>
        <taxon>Glomeromycetes</taxon>
        <taxon>Glomerales</taxon>
        <taxon>Glomeraceae</taxon>
        <taxon>Rhizophagus</taxon>
    </lineage>
</organism>
<reference evidence="1 2" key="2">
    <citation type="submission" date="2017-10" db="EMBL/GenBank/DDBJ databases">
        <title>Extensive intraspecific genome diversity in a model arbuscular mycorrhizal fungus.</title>
        <authorList>
            <person name="Chen E.C.H."/>
            <person name="Morin E."/>
            <person name="Baudet D."/>
            <person name="Noel J."/>
            <person name="Ndikumana S."/>
            <person name="Charron P."/>
            <person name="St-Onge C."/>
            <person name="Giorgi J."/>
            <person name="Grigoriev I.V."/>
            <person name="Roux C."/>
            <person name="Martin F.M."/>
            <person name="Corradi N."/>
        </authorList>
    </citation>
    <scope>NUCLEOTIDE SEQUENCE [LARGE SCALE GENOMIC DNA]</scope>
    <source>
        <strain evidence="1 2">C2</strain>
    </source>
</reference>
<dbReference type="EMBL" id="LLXL01000812">
    <property type="protein sequence ID" value="PKK68708.1"/>
    <property type="molecule type" value="Genomic_DNA"/>
</dbReference>
<dbReference type="VEuPathDB" id="FungiDB:RhiirA1_500647"/>
<dbReference type="Proteomes" id="UP000233469">
    <property type="component" value="Unassembled WGS sequence"/>
</dbReference>
<dbReference type="VEuPathDB" id="FungiDB:RhiirFUN_022893"/>
<reference evidence="1 2" key="1">
    <citation type="submission" date="2016-04" db="EMBL/GenBank/DDBJ databases">
        <title>Genome analyses suggest a sexual origin of heterokaryosis in a supposedly ancient asexual fungus.</title>
        <authorList>
            <person name="Ropars J."/>
            <person name="Sedzielewska K."/>
            <person name="Noel J."/>
            <person name="Charron P."/>
            <person name="Farinelli L."/>
            <person name="Marton T."/>
            <person name="Kruger M."/>
            <person name="Pelin A."/>
            <person name="Brachmann A."/>
            <person name="Corradi N."/>
        </authorList>
    </citation>
    <scope>NUCLEOTIDE SEQUENCE [LARGE SCALE GENOMIC DNA]</scope>
    <source>
        <strain evidence="1 2">C2</strain>
    </source>
</reference>
<evidence type="ECO:0000313" key="1">
    <source>
        <dbReference type="EMBL" id="PKK68708.1"/>
    </source>
</evidence>
<dbReference type="VEuPathDB" id="FungiDB:FUN_017572"/>
<name>A0A2N1N4C0_9GLOM</name>
<sequence>MNEVRHSVYFLDPMETSGSLYDMIQKGEFVALYCARASGKSTRMDQAMFDLERRGMFAFVNMKTIITFWSAIAINVPKYFKLNDVKSADDFIQNKYLPLNVKEPFRNQNFTLKWSHYEDDAKLTIVPEVIKDIYEWTNGHAGLVCFCGKAISSLEKELDERRCLDFVLWSNFVASLQPTVRFFYFIQIHDLEEEDKQIS</sequence>
<dbReference type="AlphaFoldDB" id="A0A2N1N4C0"/>
<proteinExistence type="predicted"/>